<dbReference type="RefSeq" id="WP_225621337.1">
    <property type="nucleotide sequence ID" value="NZ_JACYFJ010000009.1"/>
</dbReference>
<comment type="caution">
    <text evidence="1">The sequence shown here is derived from an EMBL/GenBank/DDBJ whole genome shotgun (WGS) entry which is preliminary data.</text>
</comment>
<protein>
    <submittedName>
        <fullName evidence="1">Uncharacterized protein</fullName>
    </submittedName>
</protein>
<dbReference type="EMBL" id="JBHSAW010000022">
    <property type="protein sequence ID" value="MFC4097561.1"/>
    <property type="molecule type" value="Genomic_DNA"/>
</dbReference>
<proteinExistence type="predicted"/>
<dbReference type="Proteomes" id="UP001595814">
    <property type="component" value="Unassembled WGS sequence"/>
</dbReference>
<gene>
    <name evidence="1" type="ORF">ACFOUT_16870</name>
</gene>
<accession>A0ABV8JUU1</accession>
<keyword evidence="2" id="KW-1185">Reference proteome</keyword>
<sequence length="50" mass="5510">MAEIILNVALSENPPLRIRTSKWAEDFTQLKTQADPDGSKLVAQIQATIS</sequence>
<name>A0ABV8JUU1_9FLAO</name>
<evidence type="ECO:0000313" key="2">
    <source>
        <dbReference type="Proteomes" id="UP001595814"/>
    </source>
</evidence>
<evidence type="ECO:0000313" key="1">
    <source>
        <dbReference type="EMBL" id="MFC4097561.1"/>
    </source>
</evidence>
<organism evidence="1 2">
    <name type="scientific">Euzebyella saccharophila</name>
    <dbReference type="NCBI Taxonomy" id="679664"/>
    <lineage>
        <taxon>Bacteria</taxon>
        <taxon>Pseudomonadati</taxon>
        <taxon>Bacteroidota</taxon>
        <taxon>Flavobacteriia</taxon>
        <taxon>Flavobacteriales</taxon>
        <taxon>Flavobacteriaceae</taxon>
        <taxon>Euzebyella</taxon>
    </lineage>
</organism>
<reference evidence="2" key="1">
    <citation type="journal article" date="2019" name="Int. J. Syst. Evol. Microbiol.">
        <title>The Global Catalogue of Microorganisms (GCM) 10K type strain sequencing project: providing services to taxonomists for standard genome sequencing and annotation.</title>
        <authorList>
            <consortium name="The Broad Institute Genomics Platform"/>
            <consortium name="The Broad Institute Genome Sequencing Center for Infectious Disease"/>
            <person name="Wu L."/>
            <person name="Ma J."/>
        </authorList>
    </citation>
    <scope>NUCLEOTIDE SEQUENCE [LARGE SCALE GENOMIC DNA]</scope>
    <source>
        <strain evidence="2">CECT 7477</strain>
    </source>
</reference>